<keyword evidence="7" id="KW-1185">Reference proteome</keyword>
<dbReference type="SUPFAM" id="SSF158710">
    <property type="entry name" value="PSPTO4464-like"/>
    <property type="match status" value="1"/>
</dbReference>
<evidence type="ECO:0000256" key="4">
    <source>
        <dbReference type="ARBA" id="ARBA00022884"/>
    </source>
</evidence>
<reference evidence="6" key="1">
    <citation type="submission" date="2022-12" db="EMBL/GenBank/DDBJ databases">
        <title>Reference genome sequencing for broad-spectrum identification of bacterial and archaeal isolates by mass spectrometry.</title>
        <authorList>
            <person name="Sekiguchi Y."/>
            <person name="Tourlousse D.M."/>
        </authorList>
    </citation>
    <scope>NUCLEOTIDE SEQUENCE</scope>
    <source>
        <strain evidence="6">ASRB1</strain>
    </source>
</reference>
<dbReference type="AlphaFoldDB" id="A0A9W6FQN6"/>
<dbReference type="PANTHER" id="PTHR38101:SF1">
    <property type="entry name" value="UPF0307 PROTEIN YJGA"/>
    <property type="match status" value="1"/>
</dbReference>
<evidence type="ECO:0000256" key="2">
    <source>
        <dbReference type="ARBA" id="ARBA00022517"/>
    </source>
</evidence>
<organism evidence="6 7">
    <name type="scientific">Desulforhabdus amnigena</name>
    <dbReference type="NCBI Taxonomy" id="40218"/>
    <lineage>
        <taxon>Bacteria</taxon>
        <taxon>Pseudomonadati</taxon>
        <taxon>Thermodesulfobacteriota</taxon>
        <taxon>Syntrophobacteria</taxon>
        <taxon>Syntrophobacterales</taxon>
        <taxon>Syntrophobacteraceae</taxon>
        <taxon>Desulforhabdus</taxon>
    </lineage>
</organism>
<keyword evidence="1" id="KW-0963">Cytoplasm</keyword>
<evidence type="ECO:0000256" key="5">
    <source>
        <dbReference type="SAM" id="Coils"/>
    </source>
</evidence>
<keyword evidence="4" id="KW-0694">RNA-binding</keyword>
<dbReference type="EMBL" id="BSDR01000001">
    <property type="protein sequence ID" value="GLI32672.1"/>
    <property type="molecule type" value="Genomic_DNA"/>
</dbReference>
<dbReference type="GO" id="GO:0005829">
    <property type="term" value="C:cytosol"/>
    <property type="evidence" value="ECO:0007669"/>
    <property type="project" value="TreeGrafter"/>
</dbReference>
<keyword evidence="5" id="KW-0175">Coiled coil</keyword>
<dbReference type="GO" id="GO:0019843">
    <property type="term" value="F:rRNA binding"/>
    <property type="evidence" value="ECO:0007669"/>
    <property type="project" value="UniProtKB-KW"/>
</dbReference>
<gene>
    <name evidence="6" type="ORF">DAMNIGENAA_01050</name>
</gene>
<evidence type="ECO:0000313" key="7">
    <source>
        <dbReference type="Proteomes" id="UP001144372"/>
    </source>
</evidence>
<proteinExistence type="inferred from homology"/>
<evidence type="ECO:0000256" key="1">
    <source>
        <dbReference type="ARBA" id="ARBA00022490"/>
    </source>
</evidence>
<keyword evidence="3" id="KW-0699">rRNA-binding</keyword>
<dbReference type="RefSeq" id="WP_281791726.1">
    <property type="nucleotide sequence ID" value="NZ_BSDR01000001.1"/>
</dbReference>
<dbReference type="GO" id="GO:0042254">
    <property type="term" value="P:ribosome biogenesis"/>
    <property type="evidence" value="ECO:0007669"/>
    <property type="project" value="UniProtKB-KW"/>
</dbReference>
<dbReference type="InterPro" id="IPR006839">
    <property type="entry name" value="DarP"/>
</dbReference>
<feature type="coiled-coil region" evidence="5">
    <location>
        <begin position="1"/>
        <end position="31"/>
    </location>
</feature>
<dbReference type="HAMAP" id="MF_00765">
    <property type="entry name" value="DarP"/>
    <property type="match status" value="1"/>
</dbReference>
<protein>
    <submittedName>
        <fullName evidence="6">UPF0307 protein</fullName>
    </submittedName>
</protein>
<evidence type="ECO:0000256" key="3">
    <source>
        <dbReference type="ARBA" id="ARBA00022730"/>
    </source>
</evidence>
<evidence type="ECO:0000313" key="6">
    <source>
        <dbReference type="EMBL" id="GLI32672.1"/>
    </source>
</evidence>
<dbReference type="InterPro" id="IPR023153">
    <property type="entry name" value="DarP_sf"/>
</dbReference>
<name>A0A9W6FQN6_9BACT</name>
<dbReference type="NCBIfam" id="NF003593">
    <property type="entry name" value="PRK05255.1-1"/>
    <property type="match status" value="1"/>
</dbReference>
<dbReference type="PANTHER" id="PTHR38101">
    <property type="entry name" value="UPF0307 PROTEIN YJGA"/>
    <property type="match status" value="1"/>
</dbReference>
<dbReference type="Pfam" id="PF04751">
    <property type="entry name" value="DarP"/>
    <property type="match status" value="1"/>
</dbReference>
<dbReference type="Proteomes" id="UP001144372">
    <property type="component" value="Unassembled WGS sequence"/>
</dbReference>
<dbReference type="PIRSF" id="PIRSF016183">
    <property type="entry name" value="UCP016183"/>
    <property type="match status" value="1"/>
</dbReference>
<keyword evidence="2" id="KW-0690">Ribosome biogenesis</keyword>
<accession>A0A9W6FQN6</accession>
<dbReference type="Gene3D" id="1.10.60.30">
    <property type="entry name" value="PSPTO4464-like domains"/>
    <property type="match status" value="2"/>
</dbReference>
<sequence>MEEEKKSKSQLKREMLALQKLGEELVRLSEDQISKLDIPSALMDALLFAKTIKKHEAWRRQMQYIGTLMREIDPEPIHRAIENALHGHKADMRIFKQAEEWRDKLLAGNDALLEELFTRFPHVDFQRMRQLVLNARKEKDGNKPPKSSRALFRYLRELLNSEEFYTANG</sequence>
<dbReference type="CDD" id="cd16331">
    <property type="entry name" value="YjgA-like"/>
    <property type="match status" value="1"/>
</dbReference>
<comment type="caution">
    <text evidence="6">The sequence shown here is derived from an EMBL/GenBank/DDBJ whole genome shotgun (WGS) entry which is preliminary data.</text>
</comment>